<reference evidence="13" key="2">
    <citation type="journal article" date="2024" name="Plant">
        <title>Genomic evolution and insights into agronomic trait innovations of Sesamum species.</title>
        <authorList>
            <person name="Miao H."/>
            <person name="Wang L."/>
            <person name="Qu L."/>
            <person name="Liu H."/>
            <person name="Sun Y."/>
            <person name="Le M."/>
            <person name="Wang Q."/>
            <person name="Wei S."/>
            <person name="Zheng Y."/>
            <person name="Lin W."/>
            <person name="Duan Y."/>
            <person name="Cao H."/>
            <person name="Xiong S."/>
            <person name="Wang X."/>
            <person name="Wei L."/>
            <person name="Li C."/>
            <person name="Ma Q."/>
            <person name="Ju M."/>
            <person name="Zhao R."/>
            <person name="Li G."/>
            <person name="Mu C."/>
            <person name="Tian Q."/>
            <person name="Mei H."/>
            <person name="Zhang T."/>
            <person name="Gao T."/>
            <person name="Zhang H."/>
        </authorList>
    </citation>
    <scope>NUCLEOTIDE SEQUENCE</scope>
    <source>
        <strain evidence="13">G01</strain>
    </source>
</reference>
<comment type="subcellular location">
    <subcellularLocation>
        <location evidence="2">Nucleus</location>
    </subcellularLocation>
</comment>
<keyword evidence="11" id="KW-0539">Nucleus</keyword>
<keyword evidence="6" id="KW-0227">DNA damage</keyword>
<dbReference type="GO" id="GO:0016787">
    <property type="term" value="F:hydrolase activity"/>
    <property type="evidence" value="ECO:0007669"/>
    <property type="project" value="UniProtKB-KW"/>
</dbReference>
<dbReference type="GO" id="GO:0005634">
    <property type="term" value="C:nucleus"/>
    <property type="evidence" value="ECO:0007669"/>
    <property type="project" value="UniProtKB-SubCell"/>
</dbReference>
<evidence type="ECO:0000256" key="11">
    <source>
        <dbReference type="ARBA" id="ARBA00023242"/>
    </source>
</evidence>
<evidence type="ECO:0000256" key="6">
    <source>
        <dbReference type="ARBA" id="ARBA00022763"/>
    </source>
</evidence>
<evidence type="ECO:0000256" key="10">
    <source>
        <dbReference type="ARBA" id="ARBA00023204"/>
    </source>
</evidence>
<evidence type="ECO:0000256" key="4">
    <source>
        <dbReference type="ARBA" id="ARBA00022723"/>
    </source>
</evidence>
<dbReference type="PANTHER" id="PTHR21077">
    <property type="entry name" value="EME1 PROTEIN"/>
    <property type="match status" value="1"/>
</dbReference>
<comment type="cofactor">
    <cofactor evidence="1">
        <name>Mg(2+)</name>
        <dbReference type="ChEBI" id="CHEBI:18420"/>
    </cofactor>
</comment>
<dbReference type="GO" id="GO:0006310">
    <property type="term" value="P:DNA recombination"/>
    <property type="evidence" value="ECO:0007669"/>
    <property type="project" value="UniProtKB-KW"/>
</dbReference>
<dbReference type="AlphaFoldDB" id="A0AAW2IKE6"/>
<dbReference type="GO" id="GO:0006281">
    <property type="term" value="P:DNA repair"/>
    <property type="evidence" value="ECO:0007669"/>
    <property type="project" value="UniProtKB-KW"/>
</dbReference>
<keyword evidence="12" id="KW-0469">Meiosis</keyword>
<comment type="caution">
    <text evidence="13">The sequence shown here is derived from an EMBL/GenBank/DDBJ whole genome shotgun (WGS) entry which is preliminary data.</text>
</comment>
<evidence type="ECO:0000313" key="13">
    <source>
        <dbReference type="EMBL" id="KAL0281995.1"/>
    </source>
</evidence>
<evidence type="ECO:0000256" key="8">
    <source>
        <dbReference type="ARBA" id="ARBA00022842"/>
    </source>
</evidence>
<feature type="non-terminal residue" evidence="13">
    <location>
        <position position="1"/>
    </location>
</feature>
<reference evidence="13" key="1">
    <citation type="submission" date="2020-06" db="EMBL/GenBank/DDBJ databases">
        <authorList>
            <person name="Li T."/>
            <person name="Hu X."/>
            <person name="Zhang T."/>
            <person name="Song X."/>
            <person name="Zhang H."/>
            <person name="Dai N."/>
            <person name="Sheng W."/>
            <person name="Hou X."/>
            <person name="Wei L."/>
        </authorList>
    </citation>
    <scope>NUCLEOTIDE SEQUENCE</scope>
    <source>
        <strain evidence="13">G01</strain>
        <tissue evidence="13">Leaf</tissue>
    </source>
</reference>
<dbReference type="GO" id="GO:0048476">
    <property type="term" value="C:Holliday junction resolvase complex"/>
    <property type="evidence" value="ECO:0007669"/>
    <property type="project" value="InterPro"/>
</dbReference>
<protein>
    <submittedName>
        <fullName evidence="13">Uncharacterized protein</fullName>
    </submittedName>
</protein>
<sequence>LHFEHNTCILQELVEFWMVEPRQHSMIYRYLTKEKFQAPVIVCNYPKAIKAFYIVDVLVSKIASESIEISYVFIMYEVEEFCNLLMNGSLMDHVQSFQHGYLQHSVCYARNRLMA</sequence>
<evidence type="ECO:0000256" key="3">
    <source>
        <dbReference type="ARBA" id="ARBA00022722"/>
    </source>
</evidence>
<evidence type="ECO:0000256" key="2">
    <source>
        <dbReference type="ARBA" id="ARBA00004123"/>
    </source>
</evidence>
<evidence type="ECO:0000256" key="7">
    <source>
        <dbReference type="ARBA" id="ARBA00022801"/>
    </source>
</evidence>
<evidence type="ECO:0000256" key="1">
    <source>
        <dbReference type="ARBA" id="ARBA00001946"/>
    </source>
</evidence>
<keyword evidence="5" id="KW-0255">Endonuclease</keyword>
<evidence type="ECO:0000256" key="9">
    <source>
        <dbReference type="ARBA" id="ARBA00023172"/>
    </source>
</evidence>
<dbReference type="GO" id="GO:0046872">
    <property type="term" value="F:metal ion binding"/>
    <property type="evidence" value="ECO:0007669"/>
    <property type="project" value="UniProtKB-KW"/>
</dbReference>
<keyword evidence="3" id="KW-0540">Nuclease</keyword>
<dbReference type="PANTHER" id="PTHR21077:SF5">
    <property type="entry name" value="CROSSOVER JUNCTION ENDONUCLEASE MMS4"/>
    <property type="match status" value="1"/>
</dbReference>
<gene>
    <name evidence="13" type="ORF">Sangu_2977900</name>
</gene>
<keyword evidence="10" id="KW-0234">DNA repair</keyword>
<keyword evidence="9" id="KW-0233">DNA recombination</keyword>
<organism evidence="13">
    <name type="scientific">Sesamum angustifolium</name>
    <dbReference type="NCBI Taxonomy" id="2727405"/>
    <lineage>
        <taxon>Eukaryota</taxon>
        <taxon>Viridiplantae</taxon>
        <taxon>Streptophyta</taxon>
        <taxon>Embryophyta</taxon>
        <taxon>Tracheophyta</taxon>
        <taxon>Spermatophyta</taxon>
        <taxon>Magnoliopsida</taxon>
        <taxon>eudicotyledons</taxon>
        <taxon>Gunneridae</taxon>
        <taxon>Pentapetalae</taxon>
        <taxon>asterids</taxon>
        <taxon>lamiids</taxon>
        <taxon>Lamiales</taxon>
        <taxon>Pedaliaceae</taxon>
        <taxon>Sesamum</taxon>
    </lineage>
</organism>
<evidence type="ECO:0000256" key="5">
    <source>
        <dbReference type="ARBA" id="ARBA00022759"/>
    </source>
</evidence>
<keyword evidence="8" id="KW-0460">Magnesium</keyword>
<dbReference type="InterPro" id="IPR033310">
    <property type="entry name" value="Mms4/EME1/EME2"/>
</dbReference>
<keyword evidence="7" id="KW-0378">Hydrolase</keyword>
<proteinExistence type="predicted"/>
<dbReference type="EMBL" id="JACGWK010001860">
    <property type="protein sequence ID" value="KAL0281995.1"/>
    <property type="molecule type" value="Genomic_DNA"/>
</dbReference>
<accession>A0AAW2IKE6</accession>
<keyword evidence="4" id="KW-0479">Metal-binding</keyword>
<name>A0AAW2IKE6_9LAMI</name>
<evidence type="ECO:0000256" key="12">
    <source>
        <dbReference type="ARBA" id="ARBA00023254"/>
    </source>
</evidence>
<dbReference type="GO" id="GO:0051321">
    <property type="term" value="P:meiotic cell cycle"/>
    <property type="evidence" value="ECO:0007669"/>
    <property type="project" value="UniProtKB-KW"/>
</dbReference>
<dbReference type="GO" id="GO:0004519">
    <property type="term" value="F:endonuclease activity"/>
    <property type="evidence" value="ECO:0007669"/>
    <property type="project" value="UniProtKB-KW"/>
</dbReference>